<dbReference type="EMBL" id="KN428770">
    <property type="protein sequence ID" value="KHG24430.1"/>
    <property type="molecule type" value="Genomic_DNA"/>
</dbReference>
<evidence type="ECO:0000313" key="2">
    <source>
        <dbReference type="EMBL" id="KHG24430.1"/>
    </source>
</evidence>
<dbReference type="Proteomes" id="UP000032142">
    <property type="component" value="Unassembled WGS sequence"/>
</dbReference>
<sequence>MAYFCPHG</sequence>
<proteinExistence type="predicted"/>
<keyword evidence="3" id="KW-1185">Reference proteome</keyword>
<dbReference type="EMBL" id="KN399124">
    <property type="protein sequence ID" value="KHG13224.1"/>
    <property type="molecule type" value="Genomic_DNA"/>
</dbReference>
<gene>
    <name evidence="2" type="ORF">F383_09273</name>
    <name evidence="1" type="ORF">F383_18703</name>
</gene>
<reference evidence="3" key="2">
    <citation type="submission" date="2014-09" db="EMBL/GenBank/DDBJ databases">
        <authorList>
            <person name="Mudge J."/>
            <person name="Ramaraj T."/>
            <person name="Lindquist I.E."/>
            <person name="Bharti A.K."/>
            <person name="Sundararajan A."/>
            <person name="Cameron C.T."/>
            <person name="Woodward J.E."/>
            <person name="May G.D."/>
            <person name="Brubaker C."/>
            <person name="Broadhvest J."/>
            <person name="Wilkins T.A."/>
        </authorList>
    </citation>
    <scope>NUCLEOTIDE SEQUENCE</scope>
    <source>
        <strain evidence="3">cv. AKA8401</strain>
    </source>
</reference>
<evidence type="ECO:0000313" key="3">
    <source>
        <dbReference type="Proteomes" id="UP000032142"/>
    </source>
</evidence>
<organism evidence="2 3">
    <name type="scientific">Gossypium arboreum</name>
    <name type="common">Tree cotton</name>
    <name type="synonym">Gossypium nanking</name>
    <dbReference type="NCBI Taxonomy" id="29729"/>
    <lineage>
        <taxon>Eukaryota</taxon>
        <taxon>Viridiplantae</taxon>
        <taxon>Streptophyta</taxon>
        <taxon>Embryophyta</taxon>
        <taxon>Tracheophyta</taxon>
        <taxon>Spermatophyta</taxon>
        <taxon>Magnoliopsida</taxon>
        <taxon>eudicotyledons</taxon>
        <taxon>Gunneridae</taxon>
        <taxon>Pentapetalae</taxon>
        <taxon>rosids</taxon>
        <taxon>malvids</taxon>
        <taxon>Malvales</taxon>
        <taxon>Malvaceae</taxon>
        <taxon>Malvoideae</taxon>
        <taxon>Gossypium</taxon>
    </lineage>
</organism>
<evidence type="ECO:0000313" key="1">
    <source>
        <dbReference type="EMBL" id="KHG13224.1"/>
    </source>
</evidence>
<accession>A0A0B0PHG4</accession>
<name>A0A0B0PHG4_GOSAR</name>
<reference evidence="2" key="1">
    <citation type="submission" date="2014-09" db="EMBL/GenBank/DDBJ databases">
        <title>G. arboreum L. cv. AKA8401 A2 genome assembly version 1.0.</title>
        <authorList>
            <person name="Mudge J."/>
            <person name="Ramaraj T."/>
            <person name="Lindquist I.E."/>
            <person name="Bharti A.K."/>
            <person name="Sundararajan A."/>
            <person name="Cameron C.T."/>
            <person name="Woodward J.E."/>
            <person name="May G.D."/>
            <person name="Brubaker C."/>
            <person name="Broadhvest J."/>
            <person name="Wilkins T.A."/>
        </authorList>
    </citation>
    <scope>NUCLEOTIDE SEQUENCE</scope>
</reference>
<protein>
    <submittedName>
        <fullName evidence="2">Uncharacterized protein</fullName>
    </submittedName>
</protein>